<dbReference type="Pfam" id="PF02518">
    <property type="entry name" value="HATPase_c"/>
    <property type="match status" value="1"/>
</dbReference>
<accession>A0A9D2C2B6</accession>
<dbReference type="EC" id="2.7.13.3" evidence="3"/>
<keyword evidence="5" id="KW-0808">Transferase</keyword>
<dbReference type="EMBL" id="DXDU01000151">
    <property type="protein sequence ID" value="HIY27342.1"/>
    <property type="molecule type" value="Genomic_DNA"/>
</dbReference>
<evidence type="ECO:0000256" key="3">
    <source>
        <dbReference type="ARBA" id="ARBA00012438"/>
    </source>
</evidence>
<dbReference type="InterPro" id="IPR050351">
    <property type="entry name" value="BphY/WalK/GraS-like"/>
</dbReference>
<feature type="coiled-coil region" evidence="10">
    <location>
        <begin position="52"/>
        <end position="79"/>
    </location>
</feature>
<dbReference type="PANTHER" id="PTHR42878">
    <property type="entry name" value="TWO-COMPONENT HISTIDINE KINASE"/>
    <property type="match status" value="1"/>
</dbReference>
<dbReference type="Gene3D" id="1.10.287.130">
    <property type="match status" value="1"/>
</dbReference>
<keyword evidence="10" id="KW-0175">Coiled coil</keyword>
<dbReference type="SMART" id="SM00387">
    <property type="entry name" value="HATPase_c"/>
    <property type="match status" value="1"/>
</dbReference>
<sequence>MGWAAAAVLAAVVLALGVKVWLLRRGAKALRLDLSQKLREDTNTLLSLPCRDRELRRLAASLNEELRLLRKERLRYQQGDRELKEAVVNVSHDLRTPLTALSGYVELLKGEALSPAGQRYLSQIEDRAQAMQAMTEELFRYSLAAEETALTLEPVDLRAAVEEALLSFYGAFQQKGVVPQLSLPQGPVTRQLDKAALSRVLGNILTNALKYSPGELAVALSPAGGLTFSNPAPGLDPVSAGRLFHRFYTVESSAQSTGLGLSIARELTQRLGGTISARWESGRLQVELTFPE</sequence>
<dbReference type="GO" id="GO:0000156">
    <property type="term" value="F:phosphorelay response regulator activity"/>
    <property type="evidence" value="ECO:0007669"/>
    <property type="project" value="TreeGrafter"/>
</dbReference>
<proteinExistence type="predicted"/>
<comment type="catalytic activity">
    <reaction evidence="1">
        <text>ATP + protein L-histidine = ADP + protein N-phospho-L-histidine.</text>
        <dbReference type="EC" id="2.7.13.3"/>
    </reaction>
</comment>
<gene>
    <name evidence="12" type="ORF">H9838_09255</name>
</gene>
<dbReference type="Gene3D" id="3.30.565.10">
    <property type="entry name" value="Histidine kinase-like ATPase, C-terminal domain"/>
    <property type="match status" value="1"/>
</dbReference>
<comment type="caution">
    <text evidence="12">The sequence shown here is derived from an EMBL/GenBank/DDBJ whole genome shotgun (WGS) entry which is preliminary data.</text>
</comment>
<dbReference type="GO" id="GO:0007234">
    <property type="term" value="P:osmosensory signaling via phosphorelay pathway"/>
    <property type="evidence" value="ECO:0007669"/>
    <property type="project" value="TreeGrafter"/>
</dbReference>
<keyword evidence="8" id="KW-0067">ATP-binding</keyword>
<name>A0A9D2C2B6_9FIRM</name>
<dbReference type="InterPro" id="IPR036890">
    <property type="entry name" value="HATPase_C_sf"/>
</dbReference>
<dbReference type="SUPFAM" id="SSF47384">
    <property type="entry name" value="Homodimeric domain of signal transducing histidine kinase"/>
    <property type="match status" value="1"/>
</dbReference>
<evidence type="ECO:0000256" key="7">
    <source>
        <dbReference type="ARBA" id="ARBA00022777"/>
    </source>
</evidence>
<evidence type="ECO:0000256" key="8">
    <source>
        <dbReference type="ARBA" id="ARBA00022840"/>
    </source>
</evidence>
<evidence type="ECO:0000256" key="10">
    <source>
        <dbReference type="SAM" id="Coils"/>
    </source>
</evidence>
<dbReference type="Proteomes" id="UP000823915">
    <property type="component" value="Unassembled WGS sequence"/>
</dbReference>
<keyword evidence="9" id="KW-0902">Two-component regulatory system</keyword>
<dbReference type="SMART" id="SM00388">
    <property type="entry name" value="HisKA"/>
    <property type="match status" value="1"/>
</dbReference>
<dbReference type="SUPFAM" id="SSF55874">
    <property type="entry name" value="ATPase domain of HSP90 chaperone/DNA topoisomerase II/histidine kinase"/>
    <property type="match status" value="1"/>
</dbReference>
<keyword evidence="4" id="KW-0597">Phosphoprotein</keyword>
<evidence type="ECO:0000256" key="2">
    <source>
        <dbReference type="ARBA" id="ARBA00004370"/>
    </source>
</evidence>
<reference evidence="12" key="2">
    <citation type="submission" date="2021-04" db="EMBL/GenBank/DDBJ databases">
        <authorList>
            <person name="Gilroy R."/>
        </authorList>
    </citation>
    <scope>NUCLEOTIDE SEQUENCE</scope>
    <source>
        <strain evidence="12">1282</strain>
    </source>
</reference>
<evidence type="ECO:0000256" key="6">
    <source>
        <dbReference type="ARBA" id="ARBA00022741"/>
    </source>
</evidence>
<dbReference type="PANTHER" id="PTHR42878:SF7">
    <property type="entry name" value="SENSOR HISTIDINE KINASE GLRK"/>
    <property type="match status" value="1"/>
</dbReference>
<dbReference type="InterPro" id="IPR004358">
    <property type="entry name" value="Sig_transdc_His_kin-like_C"/>
</dbReference>
<evidence type="ECO:0000256" key="4">
    <source>
        <dbReference type="ARBA" id="ARBA00022553"/>
    </source>
</evidence>
<keyword evidence="7 12" id="KW-0418">Kinase</keyword>
<comment type="subcellular location">
    <subcellularLocation>
        <location evidence="2">Membrane</location>
    </subcellularLocation>
</comment>
<dbReference type="Pfam" id="PF00512">
    <property type="entry name" value="HisKA"/>
    <property type="match status" value="1"/>
</dbReference>
<evidence type="ECO:0000256" key="5">
    <source>
        <dbReference type="ARBA" id="ARBA00022679"/>
    </source>
</evidence>
<evidence type="ECO:0000259" key="11">
    <source>
        <dbReference type="PROSITE" id="PS50109"/>
    </source>
</evidence>
<feature type="domain" description="Histidine kinase" evidence="11">
    <location>
        <begin position="89"/>
        <end position="292"/>
    </location>
</feature>
<evidence type="ECO:0000256" key="9">
    <source>
        <dbReference type="ARBA" id="ARBA00023012"/>
    </source>
</evidence>
<dbReference type="PROSITE" id="PS50109">
    <property type="entry name" value="HIS_KIN"/>
    <property type="match status" value="1"/>
</dbReference>
<dbReference type="CDD" id="cd00082">
    <property type="entry name" value="HisKA"/>
    <property type="match status" value="1"/>
</dbReference>
<dbReference type="GO" id="GO:0030295">
    <property type="term" value="F:protein kinase activator activity"/>
    <property type="evidence" value="ECO:0007669"/>
    <property type="project" value="TreeGrafter"/>
</dbReference>
<keyword evidence="6" id="KW-0547">Nucleotide-binding</keyword>
<dbReference type="AlphaFoldDB" id="A0A9D2C2B6"/>
<dbReference type="GO" id="GO:0000155">
    <property type="term" value="F:phosphorelay sensor kinase activity"/>
    <property type="evidence" value="ECO:0007669"/>
    <property type="project" value="InterPro"/>
</dbReference>
<dbReference type="InterPro" id="IPR036097">
    <property type="entry name" value="HisK_dim/P_sf"/>
</dbReference>
<dbReference type="InterPro" id="IPR003594">
    <property type="entry name" value="HATPase_dom"/>
</dbReference>
<reference evidence="12" key="1">
    <citation type="journal article" date="2021" name="PeerJ">
        <title>Extensive microbial diversity within the chicken gut microbiome revealed by metagenomics and culture.</title>
        <authorList>
            <person name="Gilroy R."/>
            <person name="Ravi A."/>
            <person name="Getino M."/>
            <person name="Pursley I."/>
            <person name="Horton D.L."/>
            <person name="Alikhan N.F."/>
            <person name="Baker D."/>
            <person name="Gharbi K."/>
            <person name="Hall N."/>
            <person name="Watson M."/>
            <person name="Adriaenssens E.M."/>
            <person name="Foster-Nyarko E."/>
            <person name="Jarju S."/>
            <person name="Secka A."/>
            <person name="Antonio M."/>
            <person name="Oren A."/>
            <person name="Chaudhuri R.R."/>
            <person name="La Ragione R."/>
            <person name="Hildebrand F."/>
            <person name="Pallen M.J."/>
        </authorList>
    </citation>
    <scope>NUCLEOTIDE SEQUENCE</scope>
    <source>
        <strain evidence="12">1282</strain>
    </source>
</reference>
<dbReference type="InterPro" id="IPR005467">
    <property type="entry name" value="His_kinase_dom"/>
</dbReference>
<dbReference type="InterPro" id="IPR003661">
    <property type="entry name" value="HisK_dim/P_dom"/>
</dbReference>
<evidence type="ECO:0000256" key="1">
    <source>
        <dbReference type="ARBA" id="ARBA00000085"/>
    </source>
</evidence>
<dbReference type="GO" id="GO:0005524">
    <property type="term" value="F:ATP binding"/>
    <property type="evidence" value="ECO:0007669"/>
    <property type="project" value="UniProtKB-KW"/>
</dbReference>
<protein>
    <recommendedName>
        <fullName evidence="3">histidine kinase</fullName>
        <ecNumber evidence="3">2.7.13.3</ecNumber>
    </recommendedName>
</protein>
<dbReference type="PRINTS" id="PR00344">
    <property type="entry name" value="BCTRLSENSOR"/>
</dbReference>
<evidence type="ECO:0000313" key="12">
    <source>
        <dbReference type="EMBL" id="HIY27342.1"/>
    </source>
</evidence>
<evidence type="ECO:0000313" key="13">
    <source>
        <dbReference type="Proteomes" id="UP000823915"/>
    </source>
</evidence>
<organism evidence="12 13">
    <name type="scientific">Candidatus Acutalibacter pullistercoris</name>
    <dbReference type="NCBI Taxonomy" id="2838418"/>
    <lineage>
        <taxon>Bacteria</taxon>
        <taxon>Bacillati</taxon>
        <taxon>Bacillota</taxon>
        <taxon>Clostridia</taxon>
        <taxon>Eubacteriales</taxon>
        <taxon>Acutalibacteraceae</taxon>
        <taxon>Acutalibacter</taxon>
    </lineage>
</organism>